<dbReference type="Proteomes" id="UP001458415">
    <property type="component" value="Unassembled WGS sequence"/>
</dbReference>
<gene>
    <name evidence="1" type="ORF">ABT317_05540</name>
</gene>
<keyword evidence="2" id="KW-1185">Reference proteome</keyword>
<accession>A0ABV1VX39</accession>
<organism evidence="1 2">
    <name type="scientific">Streptomyces carpinensis</name>
    <dbReference type="NCBI Taxonomy" id="66369"/>
    <lineage>
        <taxon>Bacteria</taxon>
        <taxon>Bacillati</taxon>
        <taxon>Actinomycetota</taxon>
        <taxon>Actinomycetes</taxon>
        <taxon>Kitasatosporales</taxon>
        <taxon>Streptomycetaceae</taxon>
        <taxon>Streptomyces</taxon>
    </lineage>
</organism>
<reference evidence="1 2" key="1">
    <citation type="submission" date="2024-06" db="EMBL/GenBank/DDBJ databases">
        <title>The Natural Products Discovery Center: Release of the First 8490 Sequenced Strains for Exploring Actinobacteria Biosynthetic Diversity.</title>
        <authorList>
            <person name="Kalkreuter E."/>
            <person name="Kautsar S.A."/>
            <person name="Yang D."/>
            <person name="Bader C.D."/>
            <person name="Teijaro C.N."/>
            <person name="Fluegel L."/>
            <person name="Davis C.M."/>
            <person name="Simpson J.R."/>
            <person name="Lauterbach L."/>
            <person name="Steele A.D."/>
            <person name="Gui C."/>
            <person name="Meng S."/>
            <person name="Li G."/>
            <person name="Viehrig K."/>
            <person name="Ye F."/>
            <person name="Su P."/>
            <person name="Kiefer A.F."/>
            <person name="Nichols A."/>
            <person name="Cepeda A.J."/>
            <person name="Yan W."/>
            <person name="Fan B."/>
            <person name="Jiang Y."/>
            <person name="Adhikari A."/>
            <person name="Zheng C.-J."/>
            <person name="Schuster L."/>
            <person name="Cowan T.M."/>
            <person name="Smanski M.J."/>
            <person name="Chevrette M.G."/>
            <person name="De Carvalho L.P.S."/>
            <person name="Shen B."/>
        </authorList>
    </citation>
    <scope>NUCLEOTIDE SEQUENCE [LARGE SCALE GENOMIC DNA]</scope>
    <source>
        <strain evidence="1 2">NPDC000634</strain>
    </source>
</reference>
<dbReference type="EMBL" id="JBEPCU010000048">
    <property type="protein sequence ID" value="MER6976508.1"/>
    <property type="molecule type" value="Genomic_DNA"/>
</dbReference>
<evidence type="ECO:0000313" key="1">
    <source>
        <dbReference type="EMBL" id="MER6976508.1"/>
    </source>
</evidence>
<evidence type="ECO:0000313" key="2">
    <source>
        <dbReference type="Proteomes" id="UP001458415"/>
    </source>
</evidence>
<protein>
    <submittedName>
        <fullName evidence="1">Uncharacterized protein</fullName>
    </submittedName>
</protein>
<sequence>MAAGRMLAVCAYRDATRYAGRPFDRSEKDAAATVLQLLPQACDGQGHPFRRDASRAFGDLSEDRAAGLAPVPRGQAETWASWDHARCRARMCAADDEELPALGVSVPTGQDEAAYRSPYFEEEARAFLIEDASTPSPRPGPPTTARPMTRYWSRTAAGWSPCRHGLRCVVGATVGQW</sequence>
<name>A0ABV1VX39_9ACTN</name>
<comment type="caution">
    <text evidence="1">The sequence shown here is derived from an EMBL/GenBank/DDBJ whole genome shotgun (WGS) entry which is preliminary data.</text>
</comment>
<proteinExistence type="predicted"/>